<name>A0AAW9R4R1_9GAMM</name>
<dbReference type="PANTHER" id="PTHR43643">
    <property type="entry name" value="HISTIDINOL-PHOSPHATE AMINOTRANSFERASE 2"/>
    <property type="match status" value="1"/>
</dbReference>
<evidence type="ECO:0000256" key="8">
    <source>
        <dbReference type="ARBA" id="ARBA00047481"/>
    </source>
</evidence>
<comment type="caution">
    <text evidence="12">The sequence shown here is derived from an EMBL/GenBank/DDBJ whole genome shotgun (WGS) entry which is preliminary data.</text>
</comment>
<keyword evidence="9" id="KW-0028">Amino-acid biosynthesis</keyword>
<comment type="similarity">
    <text evidence="3 9">Belongs to the class-II pyridoxal-phosphate-dependent aminotransferase family. Histidinol-phosphate aminotransferase subfamily.</text>
</comment>
<dbReference type="HAMAP" id="MF_01023">
    <property type="entry name" value="HisC_aminotrans_2"/>
    <property type="match status" value="1"/>
</dbReference>
<proteinExistence type="inferred from homology"/>
<dbReference type="InterPro" id="IPR015422">
    <property type="entry name" value="PyrdxlP-dep_Trfase_small"/>
</dbReference>
<evidence type="ECO:0000256" key="9">
    <source>
        <dbReference type="HAMAP-Rule" id="MF_01023"/>
    </source>
</evidence>
<keyword evidence="7 9" id="KW-0663">Pyridoxal phosphate</keyword>
<keyword evidence="13" id="KW-1185">Reference proteome</keyword>
<comment type="catalytic activity">
    <reaction evidence="8 9">
        <text>L-histidinol phosphate + 2-oxoglutarate = 3-(imidazol-4-yl)-2-oxopropyl phosphate + L-glutamate</text>
        <dbReference type="Rhea" id="RHEA:23744"/>
        <dbReference type="ChEBI" id="CHEBI:16810"/>
        <dbReference type="ChEBI" id="CHEBI:29985"/>
        <dbReference type="ChEBI" id="CHEBI:57766"/>
        <dbReference type="ChEBI" id="CHEBI:57980"/>
        <dbReference type="EC" id="2.6.1.9"/>
    </reaction>
</comment>
<dbReference type="SUPFAM" id="SSF53383">
    <property type="entry name" value="PLP-dependent transferases"/>
    <property type="match status" value="1"/>
</dbReference>
<feature type="modified residue" description="N6-(pyridoxal phosphate)lysine" evidence="9">
    <location>
        <position position="235"/>
    </location>
</feature>
<evidence type="ECO:0000256" key="1">
    <source>
        <dbReference type="ARBA" id="ARBA00001933"/>
    </source>
</evidence>
<dbReference type="GO" id="GO:0000105">
    <property type="term" value="P:L-histidine biosynthetic process"/>
    <property type="evidence" value="ECO:0007669"/>
    <property type="project" value="UniProtKB-UniRule"/>
</dbReference>
<protein>
    <recommendedName>
        <fullName evidence="9">Histidinol-phosphate aminotransferase</fullName>
        <ecNumber evidence="9">2.6.1.9</ecNumber>
    </recommendedName>
    <alternativeName>
        <fullName evidence="9">Imidazole acetol-phosphate transaminase</fullName>
    </alternativeName>
</protein>
<comment type="pathway">
    <text evidence="2 9">Amino-acid biosynthesis; L-histidine biosynthesis; L-histidine from 5-phospho-alpha-D-ribose 1-diphosphate: step 7/9.</text>
</comment>
<evidence type="ECO:0000256" key="2">
    <source>
        <dbReference type="ARBA" id="ARBA00005011"/>
    </source>
</evidence>
<sequence length="375" mass="40812">MSESSARQASVKAIDSPAPRPLKRLQALAPYKQGKSQLPGRDRVIKLSSNEGCFGPSPKAMEAYRALAPELHRYPDGTQTQLREAIAGVHGIDADRIVCGNGSEELIGLLIRCFLGEGDELLLSENNFMMCSIYGKSQAAKIVLAPERDFQVDVDALLKCITPRTRVLSVANPNNPTGTYLPSAEIERLVAEVPPHVLIILDGAYVEYVTREDYDDGLRWAEKLPNVVVTRSFSKMYGLAGLRIGWAYGPADVIEVVNRLRTPFNANAAALAAAAAAVTDYEHVEHTRRHVAAWQERIASALGDRGVTVVPSVTNFYLVDFEPRADKTAKEAAAVMEANGIIPRPGSADRFLRITVGTDEENEALLEVLGGYLDA</sequence>
<feature type="domain" description="Aminotransferase class I/classII large" evidence="11">
    <location>
        <begin position="43"/>
        <end position="369"/>
    </location>
</feature>
<evidence type="ECO:0000313" key="12">
    <source>
        <dbReference type="EMBL" id="MEJ8566189.1"/>
    </source>
</evidence>
<dbReference type="NCBIfam" id="TIGR01141">
    <property type="entry name" value="hisC"/>
    <property type="match status" value="1"/>
</dbReference>
<evidence type="ECO:0000256" key="10">
    <source>
        <dbReference type="SAM" id="MobiDB-lite"/>
    </source>
</evidence>
<dbReference type="RefSeq" id="WP_354693512.1">
    <property type="nucleotide sequence ID" value="NZ_JAZHOG010000001.1"/>
</dbReference>
<reference evidence="12 13" key="1">
    <citation type="submission" date="2024-02" db="EMBL/GenBank/DDBJ databases">
        <title>A novel Wenzhouxiangellaceae bacterium, isolated from coastal sediments.</title>
        <authorList>
            <person name="Du Z.-J."/>
            <person name="Ye Y.-Q."/>
            <person name="Zhang X.-Y."/>
        </authorList>
    </citation>
    <scope>NUCLEOTIDE SEQUENCE [LARGE SCALE GENOMIC DNA]</scope>
    <source>
        <strain evidence="12 13">CH-27</strain>
    </source>
</reference>
<dbReference type="GO" id="GO:0030170">
    <property type="term" value="F:pyridoxal phosphate binding"/>
    <property type="evidence" value="ECO:0007669"/>
    <property type="project" value="InterPro"/>
</dbReference>
<dbReference type="InterPro" id="IPR005861">
    <property type="entry name" value="HisP_aminotrans"/>
</dbReference>
<organism evidence="12 13">
    <name type="scientific">Elongatibacter sediminis</name>
    <dbReference type="NCBI Taxonomy" id="3119006"/>
    <lineage>
        <taxon>Bacteria</taxon>
        <taxon>Pseudomonadati</taxon>
        <taxon>Pseudomonadota</taxon>
        <taxon>Gammaproteobacteria</taxon>
        <taxon>Chromatiales</taxon>
        <taxon>Wenzhouxiangellaceae</taxon>
        <taxon>Elongatibacter</taxon>
    </lineage>
</organism>
<dbReference type="AlphaFoldDB" id="A0AAW9R4R1"/>
<comment type="cofactor">
    <cofactor evidence="1 9">
        <name>pyridoxal 5'-phosphate</name>
        <dbReference type="ChEBI" id="CHEBI:597326"/>
    </cofactor>
</comment>
<accession>A0AAW9R4R1</accession>
<evidence type="ECO:0000259" key="11">
    <source>
        <dbReference type="Pfam" id="PF00155"/>
    </source>
</evidence>
<dbReference type="Gene3D" id="3.90.1150.10">
    <property type="entry name" value="Aspartate Aminotransferase, domain 1"/>
    <property type="match status" value="1"/>
</dbReference>
<evidence type="ECO:0000256" key="7">
    <source>
        <dbReference type="ARBA" id="ARBA00022898"/>
    </source>
</evidence>
<evidence type="ECO:0000313" key="13">
    <source>
        <dbReference type="Proteomes" id="UP001359886"/>
    </source>
</evidence>
<dbReference type="PANTHER" id="PTHR43643:SF3">
    <property type="entry name" value="HISTIDINOL-PHOSPHATE AMINOTRANSFERASE"/>
    <property type="match status" value="1"/>
</dbReference>
<evidence type="ECO:0000256" key="5">
    <source>
        <dbReference type="ARBA" id="ARBA00022576"/>
    </source>
</evidence>
<dbReference type="CDD" id="cd00609">
    <property type="entry name" value="AAT_like"/>
    <property type="match status" value="1"/>
</dbReference>
<gene>
    <name evidence="9 12" type="primary">hisC</name>
    <name evidence="12" type="ORF">V3330_01020</name>
</gene>
<dbReference type="EMBL" id="JAZHOG010000001">
    <property type="protein sequence ID" value="MEJ8566189.1"/>
    <property type="molecule type" value="Genomic_DNA"/>
</dbReference>
<dbReference type="InterPro" id="IPR050106">
    <property type="entry name" value="HistidinolP_aminotransfase"/>
</dbReference>
<dbReference type="InterPro" id="IPR015424">
    <property type="entry name" value="PyrdxlP-dep_Trfase"/>
</dbReference>
<comment type="subunit">
    <text evidence="4 9">Homodimer.</text>
</comment>
<evidence type="ECO:0000256" key="4">
    <source>
        <dbReference type="ARBA" id="ARBA00011738"/>
    </source>
</evidence>
<dbReference type="InterPro" id="IPR004838">
    <property type="entry name" value="NHTrfase_class1_PyrdxlP-BS"/>
</dbReference>
<dbReference type="GO" id="GO:0004400">
    <property type="term" value="F:histidinol-phosphate transaminase activity"/>
    <property type="evidence" value="ECO:0007669"/>
    <property type="project" value="UniProtKB-UniRule"/>
</dbReference>
<dbReference type="EC" id="2.6.1.9" evidence="9"/>
<dbReference type="InterPro" id="IPR004839">
    <property type="entry name" value="Aminotransferase_I/II_large"/>
</dbReference>
<feature type="region of interest" description="Disordered" evidence="10">
    <location>
        <begin position="1"/>
        <end position="21"/>
    </location>
</feature>
<evidence type="ECO:0000256" key="6">
    <source>
        <dbReference type="ARBA" id="ARBA00022679"/>
    </source>
</evidence>
<evidence type="ECO:0000256" key="3">
    <source>
        <dbReference type="ARBA" id="ARBA00007970"/>
    </source>
</evidence>
<dbReference type="InterPro" id="IPR015421">
    <property type="entry name" value="PyrdxlP-dep_Trfase_major"/>
</dbReference>
<dbReference type="Pfam" id="PF00155">
    <property type="entry name" value="Aminotran_1_2"/>
    <property type="match status" value="1"/>
</dbReference>
<dbReference type="Proteomes" id="UP001359886">
    <property type="component" value="Unassembled WGS sequence"/>
</dbReference>
<keyword evidence="5 9" id="KW-0032">Aminotransferase</keyword>
<keyword evidence="6 9" id="KW-0808">Transferase</keyword>
<keyword evidence="9" id="KW-0368">Histidine biosynthesis</keyword>
<dbReference type="Gene3D" id="3.40.640.10">
    <property type="entry name" value="Type I PLP-dependent aspartate aminotransferase-like (Major domain)"/>
    <property type="match status" value="1"/>
</dbReference>
<dbReference type="PROSITE" id="PS00105">
    <property type="entry name" value="AA_TRANSFER_CLASS_1"/>
    <property type="match status" value="1"/>
</dbReference>